<keyword evidence="2 4" id="KW-0807">Transducer</keyword>
<sequence length="385" mass="41820">MVLWLVVIAAAPITLIALALSSFNLSGAAWAALLLAGAIGAAISVWGALRVKADAATSIAQLHSARAESTTDDSVKPLAQLLEKSLPIWRGHIDYADQQSTAAVADLSSLFGQLAERLSHAAALSSHAGSHSDKQVVDVIRDNSARLGDAIAALRETQASRANMLEQMRHLENYTSELSAMAADVVVIAKNTNLLALNAAIEAARAGESGRGFSVVADEVRSLSIRSQETATKMTDNVALVNEAIERTFATAQHAMEQEISQIQQTEQCIDEVTEHFTEVVATMEQQSNVLLQDTEAVRDAISGVIMELQFQDRVSQVLQTIRSNMTDLEEMLQQAQADDAGAAKFIDVDRWLSNMKQRYTMIEQHHIHSGEQRVKEEDDGITFF</sequence>
<dbReference type="SUPFAM" id="SSF58104">
    <property type="entry name" value="Methyl-accepting chemotaxis protein (MCP) signaling domain"/>
    <property type="match status" value="1"/>
</dbReference>
<evidence type="ECO:0000256" key="3">
    <source>
        <dbReference type="ARBA" id="ARBA00029447"/>
    </source>
</evidence>
<dbReference type="InterPro" id="IPR004090">
    <property type="entry name" value="Chemotax_Me-accpt_rcpt"/>
</dbReference>
<feature type="domain" description="Methyl-accepting transducer" evidence="6">
    <location>
        <begin position="98"/>
        <end position="310"/>
    </location>
</feature>
<reference evidence="7 8" key="1">
    <citation type="submission" date="2022-02" db="EMBL/GenBank/DDBJ databases">
        <authorList>
            <person name="Zhuang L."/>
        </authorList>
    </citation>
    <scope>NUCLEOTIDE SEQUENCE [LARGE SCALE GENOMIC DNA]</scope>
    <source>
        <strain evidence="7 8">C32</strain>
    </source>
</reference>
<comment type="caution">
    <text evidence="7">The sequence shown here is derived from an EMBL/GenBank/DDBJ whole genome shotgun (WGS) entry which is preliminary data.</text>
</comment>
<dbReference type="RefSeq" id="WP_238895386.1">
    <property type="nucleotide sequence ID" value="NZ_JAKOGG010000003.1"/>
</dbReference>
<evidence type="ECO:0000313" key="8">
    <source>
        <dbReference type="Proteomes" id="UP001201549"/>
    </source>
</evidence>
<dbReference type="SMART" id="SM00283">
    <property type="entry name" value="MA"/>
    <property type="match status" value="1"/>
</dbReference>
<evidence type="ECO:0000256" key="1">
    <source>
        <dbReference type="ARBA" id="ARBA00004370"/>
    </source>
</evidence>
<feature type="transmembrane region" description="Helical" evidence="5">
    <location>
        <begin position="29"/>
        <end position="49"/>
    </location>
</feature>
<keyword evidence="5" id="KW-0472">Membrane</keyword>
<keyword evidence="8" id="KW-1185">Reference proteome</keyword>
<keyword evidence="5" id="KW-1133">Transmembrane helix</keyword>
<dbReference type="EMBL" id="JAKOGG010000003">
    <property type="protein sequence ID" value="MCS4555978.1"/>
    <property type="molecule type" value="Genomic_DNA"/>
</dbReference>
<dbReference type="PANTHER" id="PTHR32089:SF112">
    <property type="entry name" value="LYSOZYME-LIKE PROTEIN-RELATED"/>
    <property type="match status" value="1"/>
</dbReference>
<comment type="similarity">
    <text evidence="3">Belongs to the methyl-accepting chemotaxis (MCP) protein family.</text>
</comment>
<name>A0ABT2FI18_9GAMM</name>
<keyword evidence="5" id="KW-0812">Transmembrane</keyword>
<evidence type="ECO:0000256" key="5">
    <source>
        <dbReference type="SAM" id="Phobius"/>
    </source>
</evidence>
<evidence type="ECO:0000259" key="6">
    <source>
        <dbReference type="PROSITE" id="PS50111"/>
    </source>
</evidence>
<comment type="subcellular location">
    <subcellularLocation>
        <location evidence="1">Membrane</location>
    </subcellularLocation>
</comment>
<dbReference type="InterPro" id="IPR004089">
    <property type="entry name" value="MCPsignal_dom"/>
</dbReference>
<dbReference type="Pfam" id="PF00015">
    <property type="entry name" value="MCPsignal"/>
    <property type="match status" value="1"/>
</dbReference>
<proteinExistence type="inferred from homology"/>
<dbReference type="PROSITE" id="PS50111">
    <property type="entry name" value="CHEMOTAXIS_TRANSDUC_2"/>
    <property type="match status" value="1"/>
</dbReference>
<evidence type="ECO:0000256" key="4">
    <source>
        <dbReference type="PROSITE-ProRule" id="PRU00284"/>
    </source>
</evidence>
<dbReference type="Gene3D" id="1.10.287.950">
    <property type="entry name" value="Methyl-accepting chemotaxis protein"/>
    <property type="match status" value="1"/>
</dbReference>
<reference evidence="8" key="2">
    <citation type="submission" date="2023-07" db="EMBL/GenBank/DDBJ databases">
        <title>Shewanella mangrovi sp. nov., an acetaldehyde- degrading bacterium isolated from mangrove sediment.</title>
        <authorList>
            <person name="Liu Y."/>
        </authorList>
    </citation>
    <scope>NUCLEOTIDE SEQUENCE [LARGE SCALE GENOMIC DNA]</scope>
    <source>
        <strain evidence="8">C32</strain>
    </source>
</reference>
<dbReference type="PANTHER" id="PTHR32089">
    <property type="entry name" value="METHYL-ACCEPTING CHEMOTAXIS PROTEIN MCPB"/>
    <property type="match status" value="1"/>
</dbReference>
<organism evidence="7 8">
    <name type="scientific">Shewanella electrica</name>
    <dbReference type="NCBI Taxonomy" id="515560"/>
    <lineage>
        <taxon>Bacteria</taxon>
        <taxon>Pseudomonadati</taxon>
        <taxon>Pseudomonadota</taxon>
        <taxon>Gammaproteobacteria</taxon>
        <taxon>Alteromonadales</taxon>
        <taxon>Shewanellaceae</taxon>
        <taxon>Shewanella</taxon>
    </lineage>
</organism>
<gene>
    <name evidence="7" type="ORF">L9G74_05960</name>
</gene>
<dbReference type="Proteomes" id="UP001201549">
    <property type="component" value="Unassembled WGS sequence"/>
</dbReference>
<dbReference type="PRINTS" id="PR00260">
    <property type="entry name" value="CHEMTRNSDUCR"/>
</dbReference>
<accession>A0ABT2FI18</accession>
<evidence type="ECO:0000256" key="2">
    <source>
        <dbReference type="ARBA" id="ARBA00023224"/>
    </source>
</evidence>
<evidence type="ECO:0000313" key="7">
    <source>
        <dbReference type="EMBL" id="MCS4555978.1"/>
    </source>
</evidence>
<protein>
    <submittedName>
        <fullName evidence="7">Methyl-accepting chemotaxis protein</fullName>
    </submittedName>
</protein>